<dbReference type="InterPro" id="IPR049574">
    <property type="entry name" value="CrtA-like"/>
</dbReference>
<keyword evidence="2" id="KW-1185">Reference proteome</keyword>
<dbReference type="CDD" id="cd21650">
    <property type="entry name" value="CrtA-like"/>
    <property type="match status" value="1"/>
</dbReference>
<name>A0ABP4XXI0_9ACTN</name>
<organism evidence="1 2">
    <name type="scientific">Luedemannella flava</name>
    <dbReference type="NCBI Taxonomy" id="349316"/>
    <lineage>
        <taxon>Bacteria</taxon>
        <taxon>Bacillati</taxon>
        <taxon>Actinomycetota</taxon>
        <taxon>Actinomycetes</taxon>
        <taxon>Micromonosporales</taxon>
        <taxon>Micromonosporaceae</taxon>
        <taxon>Luedemannella</taxon>
    </lineage>
</organism>
<proteinExistence type="predicted"/>
<evidence type="ECO:0000313" key="2">
    <source>
        <dbReference type="Proteomes" id="UP001500218"/>
    </source>
</evidence>
<dbReference type="EMBL" id="BAAALT010000039">
    <property type="protein sequence ID" value="GAA1795525.1"/>
    <property type="molecule type" value="Genomic_DNA"/>
</dbReference>
<evidence type="ECO:0000313" key="1">
    <source>
        <dbReference type="EMBL" id="GAA1795525.1"/>
    </source>
</evidence>
<accession>A0ABP4XXI0</accession>
<reference evidence="2" key="1">
    <citation type="journal article" date="2019" name="Int. J. Syst. Evol. Microbiol.">
        <title>The Global Catalogue of Microorganisms (GCM) 10K type strain sequencing project: providing services to taxonomists for standard genome sequencing and annotation.</title>
        <authorList>
            <consortium name="The Broad Institute Genomics Platform"/>
            <consortium name="The Broad Institute Genome Sequencing Center for Infectious Disease"/>
            <person name="Wu L."/>
            <person name="Ma J."/>
        </authorList>
    </citation>
    <scope>NUCLEOTIDE SEQUENCE [LARGE SCALE GENOMIC DNA]</scope>
    <source>
        <strain evidence="2">JCM 13250</strain>
    </source>
</reference>
<evidence type="ECO:0008006" key="3">
    <source>
        <dbReference type="Google" id="ProtNLM"/>
    </source>
</evidence>
<dbReference type="Proteomes" id="UP001500218">
    <property type="component" value="Unassembled WGS sequence"/>
</dbReference>
<sequence length="225" mass="24194">MTLHVWRVPPARLGALLWRVARDRGRLRALPGARFAKVLGTGRGFTPGAVDATRWAVLTAWRSRSDAAGFELGTVARAWRRIAVAECRLDLAPLASRGTWAGQQPFEPDGPAAIGGAVVAVTRARLRPVRAVRFWRAVRPVAGAVAGADGLLATFGIGEAPLGWQGTVSVWRDAAALREFAYRGEAHARVVAATPAQRWYAEELFARFALVEVAGDRSLIGWAGP</sequence>
<protein>
    <recommendedName>
        <fullName evidence="3">Spheroidene monooxygenase</fullName>
    </recommendedName>
</protein>
<gene>
    <name evidence="1" type="ORF">GCM10009682_16610</name>
</gene>
<comment type="caution">
    <text evidence="1">The sequence shown here is derived from an EMBL/GenBank/DDBJ whole genome shotgun (WGS) entry which is preliminary data.</text>
</comment>